<evidence type="ECO:0000256" key="1">
    <source>
        <dbReference type="ARBA" id="ARBA00022747"/>
    </source>
</evidence>
<proteinExistence type="predicted"/>
<keyword evidence="2" id="KW-0238">DNA-binding</keyword>
<keyword evidence="3" id="KW-0540">Nuclease</keyword>
<dbReference type="GO" id="GO:0004519">
    <property type="term" value="F:endonuclease activity"/>
    <property type="evidence" value="ECO:0007669"/>
    <property type="project" value="UniProtKB-KW"/>
</dbReference>
<dbReference type="RefSeq" id="WP_193382487.1">
    <property type="nucleotide sequence ID" value="NZ_JABXWF010000009.1"/>
</dbReference>
<dbReference type="SUPFAM" id="SSF116734">
    <property type="entry name" value="DNA methylase specificity domain"/>
    <property type="match status" value="2"/>
</dbReference>
<evidence type="ECO:0000313" key="4">
    <source>
        <dbReference type="Proteomes" id="UP001282474"/>
    </source>
</evidence>
<keyword evidence="1" id="KW-0680">Restriction system</keyword>
<organism evidence="3 4">
    <name type="scientific">Streptomyces caniscabiei</name>
    <dbReference type="NCBI Taxonomy" id="2746961"/>
    <lineage>
        <taxon>Bacteria</taxon>
        <taxon>Bacillati</taxon>
        <taxon>Actinomycetota</taxon>
        <taxon>Actinomycetes</taxon>
        <taxon>Kitasatosporales</taxon>
        <taxon>Streptomycetaceae</taxon>
        <taxon>Streptomyces</taxon>
    </lineage>
</organism>
<reference evidence="3 4" key="1">
    <citation type="journal article" date="2023" name="Microb. Genom.">
        <title>Mesoterricola silvestris gen. nov., sp. nov., Mesoterricola sediminis sp. nov., Geothrix oryzae sp. nov., Geothrix edaphica sp. nov., Geothrix rubra sp. nov., and Geothrix limicola sp. nov., six novel members of Acidobacteriota isolated from soils.</title>
        <authorList>
            <person name="Weisberg A.J."/>
            <person name="Pearce E."/>
            <person name="Kramer C.G."/>
            <person name="Chang J.H."/>
            <person name="Clarke C.R."/>
        </authorList>
    </citation>
    <scope>NUCLEOTIDE SEQUENCE [LARGE SCALE GENOMIC DNA]</scope>
    <source>
        <strain evidence="3 4">NE20-4-1</strain>
    </source>
</reference>
<keyword evidence="3" id="KW-0378">Hydrolase</keyword>
<dbReference type="NCBIfam" id="NF047740">
    <property type="entry name" value="antiphage_MADS5"/>
    <property type="match status" value="1"/>
</dbReference>
<dbReference type="PANTHER" id="PTHR30408:SF12">
    <property type="entry name" value="TYPE I RESTRICTION ENZYME MJAVIII SPECIFICITY SUBUNIT"/>
    <property type="match status" value="1"/>
</dbReference>
<sequence length="481" mass="52914">MKIAERGNPAMRSWLDRQGLRLDAKPYLSGAFATRRLLERLTVEKMPLSEVTAGHAGGIYNGPQFRRVYLTDPEHSVPFVGSKDMLVADLSSLPRLRKTDAESSSLHYLRLEPGMTLISCSGFNAGRRSYVRPDMAGYWSSQDVLKVVPDPGKIGAGYLYAFLASRFGEALVKGTVYGSAVKHIEPHHIEGIPVPRFDVAVEKEIHELMESAAALRAASQQGLSDATRDLFETAGLGDLLDLRWHEQGRDLGFAPTGLKANTLRALNFQPRARKILRRLGEVENVTLGEVCQGGQLSRGLRFPRVDGEPGDTYSYRLVGQRQAFWLRPEGRWISKAHTSKEVVAEDETVLVAARGTLGENEVFGRSILVTGVWSGHAYSEDFLRMRSGLSGFSGAYLSALLRAEPLFRVLRSCSTGGKQQDIHLGLCAAIPVPTLTAKDRERIAKTVRQAYRRRDEADRNEDLALAALEKAVAQNAGVSTG</sequence>
<dbReference type="Proteomes" id="UP001282474">
    <property type="component" value="Unassembled WGS sequence"/>
</dbReference>
<evidence type="ECO:0000313" key="3">
    <source>
        <dbReference type="EMBL" id="MDX3036457.1"/>
    </source>
</evidence>
<dbReference type="EMBL" id="JARAWJ010000003">
    <property type="protein sequence ID" value="MDX3036457.1"/>
    <property type="molecule type" value="Genomic_DNA"/>
</dbReference>
<evidence type="ECO:0000256" key="2">
    <source>
        <dbReference type="ARBA" id="ARBA00023125"/>
    </source>
</evidence>
<comment type="caution">
    <text evidence="3">The sequence shown here is derived from an EMBL/GenBank/DDBJ whole genome shotgun (WGS) entry which is preliminary data.</text>
</comment>
<dbReference type="PANTHER" id="PTHR30408">
    <property type="entry name" value="TYPE-1 RESTRICTION ENZYME ECOKI SPECIFICITY PROTEIN"/>
    <property type="match status" value="1"/>
</dbReference>
<accession>A0ABU4MH91</accession>
<protein>
    <submittedName>
        <fullName evidence="3">Restriction endonuclease subunit S</fullName>
    </submittedName>
</protein>
<name>A0ABU4MH91_9ACTN</name>
<dbReference type="InterPro" id="IPR052021">
    <property type="entry name" value="Type-I_RS_S_subunit"/>
</dbReference>
<keyword evidence="4" id="KW-1185">Reference proteome</keyword>
<gene>
    <name evidence="3" type="ORF">PV383_04630</name>
</gene>
<keyword evidence="3" id="KW-0255">Endonuclease</keyword>
<dbReference type="InterPro" id="IPR044946">
    <property type="entry name" value="Restrct_endonuc_typeI_TRD_sf"/>
</dbReference>
<dbReference type="Gene3D" id="3.90.220.20">
    <property type="entry name" value="DNA methylase specificity domains"/>
    <property type="match status" value="2"/>
</dbReference>